<gene>
    <name evidence="3" type="ORF">NCTC12993_04228</name>
</gene>
<reference evidence="3 4" key="1">
    <citation type="submission" date="2019-03" db="EMBL/GenBank/DDBJ databases">
        <authorList>
            <consortium name="Pathogen Informatics"/>
        </authorList>
    </citation>
    <scope>NUCLEOTIDE SEQUENCE [LARGE SCALE GENOMIC DNA]</scope>
    <source>
        <strain evidence="3 4">NCTC12993</strain>
    </source>
</reference>
<dbReference type="Gene3D" id="3.10.20.700">
    <property type="match status" value="2"/>
</dbReference>
<name>A0A485B9N8_KLUCR</name>
<accession>A0A485B9N8</accession>
<keyword evidence="1" id="KW-0732">Signal</keyword>
<keyword evidence="4" id="KW-1185">Reference proteome</keyword>
<feature type="chain" id="PRO_5019746246" evidence="1">
    <location>
        <begin position="22"/>
        <end position="205"/>
    </location>
</feature>
<organism evidence="3 4">
    <name type="scientific">Kluyvera cryocrescens</name>
    <name type="common">Kluyvera citrophila</name>
    <dbReference type="NCBI Taxonomy" id="580"/>
    <lineage>
        <taxon>Bacteria</taxon>
        <taxon>Pseudomonadati</taxon>
        <taxon>Pseudomonadota</taxon>
        <taxon>Gammaproteobacteria</taxon>
        <taxon>Enterobacterales</taxon>
        <taxon>Enterobacteriaceae</taxon>
        <taxon>Kluyvera</taxon>
    </lineage>
</organism>
<dbReference type="AlphaFoldDB" id="A0A485B9N8"/>
<sequence length="205" mass="22022">MNKTLIAAAIVTLISSASALAAGTVEVHQAGVAKPLTLTNAERLADLVGQPRLAGSWWPGAVITTPQATEQAMREHQELLAQLSALAKDEVGSDAAAINALRNQLQAMPVTGRLQVPLDPDIVRVHSQNNPPLQGEIHAFGLGKNPQRLRVLGWWINRGTSRLRRGKMSRAISTIPICSAVRTVATPGWFYPVWAHAESAGRLLE</sequence>
<evidence type="ECO:0000259" key="2">
    <source>
        <dbReference type="Pfam" id="PF20616"/>
    </source>
</evidence>
<evidence type="ECO:0000256" key="1">
    <source>
        <dbReference type="SAM" id="SignalP"/>
    </source>
</evidence>
<dbReference type="Proteomes" id="UP000401081">
    <property type="component" value="Unassembled WGS sequence"/>
</dbReference>
<evidence type="ECO:0000313" key="3">
    <source>
        <dbReference type="EMBL" id="VFS69002.1"/>
    </source>
</evidence>
<protein>
    <submittedName>
        <fullName evidence="3">SLBB-domain like (DUF1017)</fullName>
    </submittedName>
</protein>
<dbReference type="EMBL" id="CAADJD010000020">
    <property type="protein sequence ID" value="VFS69002.1"/>
    <property type="molecule type" value="Genomic_DNA"/>
</dbReference>
<dbReference type="InterPro" id="IPR046459">
    <property type="entry name" value="Caps_syn_GfcC_N"/>
</dbReference>
<evidence type="ECO:0000313" key="4">
    <source>
        <dbReference type="Proteomes" id="UP000401081"/>
    </source>
</evidence>
<feature type="signal peptide" evidence="1">
    <location>
        <begin position="1"/>
        <end position="21"/>
    </location>
</feature>
<dbReference type="Pfam" id="PF20616">
    <property type="entry name" value="Caps_syn_GfcC_N"/>
    <property type="match status" value="1"/>
</dbReference>
<feature type="domain" description="Capsule biosynthesis GfcC-like N-terminal" evidence="2">
    <location>
        <begin position="21"/>
        <end position="136"/>
    </location>
</feature>
<proteinExistence type="predicted"/>